<name>A0A4Y9SEA2_9BURK</name>
<evidence type="ECO:0000313" key="3">
    <source>
        <dbReference type="Proteomes" id="UP000297729"/>
    </source>
</evidence>
<feature type="region of interest" description="Disordered" evidence="1">
    <location>
        <begin position="202"/>
        <end position="234"/>
    </location>
</feature>
<dbReference type="AlphaFoldDB" id="A0A4Y9SEA2"/>
<protein>
    <submittedName>
        <fullName evidence="2">Uncharacterized protein</fullName>
    </submittedName>
</protein>
<reference evidence="2 3" key="1">
    <citation type="submission" date="2019-03" db="EMBL/GenBank/DDBJ databases">
        <title>Draft Genome Sequence of Duganella callidus sp. nov., a Novel Duganella Species Isolated from Cultivated Soil.</title>
        <authorList>
            <person name="Raths R."/>
            <person name="Peta V."/>
            <person name="Bucking H."/>
        </authorList>
    </citation>
    <scope>NUCLEOTIDE SEQUENCE [LARGE SCALE GENOMIC DNA]</scope>
    <source>
        <strain evidence="2 3">DN04</strain>
    </source>
</reference>
<feature type="compositionally biased region" description="Low complexity" evidence="1">
    <location>
        <begin position="202"/>
        <end position="220"/>
    </location>
</feature>
<evidence type="ECO:0000313" key="2">
    <source>
        <dbReference type="EMBL" id="TFW21319.1"/>
    </source>
</evidence>
<dbReference type="Proteomes" id="UP000297729">
    <property type="component" value="Unassembled WGS sequence"/>
</dbReference>
<dbReference type="EMBL" id="SPVG01000138">
    <property type="protein sequence ID" value="TFW21319.1"/>
    <property type="molecule type" value="Genomic_DNA"/>
</dbReference>
<gene>
    <name evidence="2" type="ORF">E4L98_13535</name>
</gene>
<comment type="caution">
    <text evidence="2">The sequence shown here is derived from an EMBL/GenBank/DDBJ whole genome shotgun (WGS) entry which is preliminary data.</text>
</comment>
<dbReference type="OrthoDB" id="8756642at2"/>
<accession>A0A4Y9SEA2</accession>
<dbReference type="RefSeq" id="WP_135202079.1">
    <property type="nucleotide sequence ID" value="NZ_SPVG01000138.1"/>
</dbReference>
<evidence type="ECO:0000256" key="1">
    <source>
        <dbReference type="SAM" id="MobiDB-lite"/>
    </source>
</evidence>
<proteinExistence type="predicted"/>
<organism evidence="2 3">
    <name type="scientific">Duganella callida</name>
    <dbReference type="NCBI Taxonomy" id="2561932"/>
    <lineage>
        <taxon>Bacteria</taxon>
        <taxon>Pseudomonadati</taxon>
        <taxon>Pseudomonadota</taxon>
        <taxon>Betaproteobacteria</taxon>
        <taxon>Burkholderiales</taxon>
        <taxon>Oxalobacteraceae</taxon>
        <taxon>Telluria group</taxon>
        <taxon>Duganella</taxon>
    </lineage>
</organism>
<sequence length="273" mass="28834">MTTKLISELRRLYLLNDRRYDDATLARHLRGESTFAAQLAGDGYTRAIVLDFHKAEGERHWLRLCEVANALQADLGLPAPAVSVSGGDCYRLWLSLEAPLTTAQAAQFTALLHKAYFEDEPVDPGRTSVELPPCLHAATGLWAAFINPGMGGALAEDLGLEMPPNENAQAAFLEKLGSISGEVFEQALAALQRKHADALSASASMTASPAPASGNAPAGSIDDRKADGGGSSSASGAASAAGSLLLKDATLEDIVRHLHARGIEPTFRHVLKN</sequence>
<keyword evidence="3" id="KW-1185">Reference proteome</keyword>